<dbReference type="PANTHER" id="PTHR19143">
    <property type="entry name" value="FIBRINOGEN/TENASCIN/ANGIOPOEITIN"/>
    <property type="match status" value="1"/>
</dbReference>
<dbReference type="InterPro" id="IPR020837">
    <property type="entry name" value="Fibrinogen_CS"/>
</dbReference>
<name>A0A8B6FSE2_MYTGA</name>
<dbReference type="PROSITE" id="PS00514">
    <property type="entry name" value="FIBRINOGEN_C_1"/>
    <property type="match status" value="1"/>
</dbReference>
<accession>A0A8B6FSE2</accession>
<comment type="caution">
    <text evidence="3">The sequence shown here is derived from an EMBL/GenBank/DDBJ whole genome shotgun (WGS) entry which is preliminary data.</text>
</comment>
<evidence type="ECO:0000313" key="3">
    <source>
        <dbReference type="EMBL" id="VDI53894.1"/>
    </source>
</evidence>
<organism evidence="3 4">
    <name type="scientific">Mytilus galloprovincialis</name>
    <name type="common">Mediterranean mussel</name>
    <dbReference type="NCBI Taxonomy" id="29158"/>
    <lineage>
        <taxon>Eukaryota</taxon>
        <taxon>Metazoa</taxon>
        <taxon>Spiralia</taxon>
        <taxon>Lophotrochozoa</taxon>
        <taxon>Mollusca</taxon>
        <taxon>Bivalvia</taxon>
        <taxon>Autobranchia</taxon>
        <taxon>Pteriomorphia</taxon>
        <taxon>Mytilida</taxon>
        <taxon>Mytiloidea</taxon>
        <taxon>Mytilidae</taxon>
        <taxon>Mytilinae</taxon>
        <taxon>Mytilus</taxon>
    </lineage>
</organism>
<dbReference type="Gene3D" id="3.90.215.10">
    <property type="entry name" value="Gamma Fibrinogen, chain A, domain 1"/>
    <property type="match status" value="1"/>
</dbReference>
<reference evidence="3" key="1">
    <citation type="submission" date="2018-11" db="EMBL/GenBank/DDBJ databases">
        <authorList>
            <person name="Alioto T."/>
            <person name="Alioto T."/>
        </authorList>
    </citation>
    <scope>NUCLEOTIDE SEQUENCE</scope>
</reference>
<gene>
    <name evidence="3" type="ORF">MGAL_10B040833</name>
</gene>
<dbReference type="Proteomes" id="UP000596742">
    <property type="component" value="Unassembled WGS sequence"/>
</dbReference>
<protein>
    <recommendedName>
        <fullName evidence="2">Fibrinogen C-terminal domain-containing protein</fullName>
    </recommendedName>
</protein>
<feature type="non-terminal residue" evidence="3">
    <location>
        <position position="1"/>
    </location>
</feature>
<feature type="domain" description="Fibrinogen C-terminal" evidence="2">
    <location>
        <begin position="1"/>
        <end position="76"/>
    </location>
</feature>
<dbReference type="AlphaFoldDB" id="A0A8B6FSE2"/>
<evidence type="ECO:0000256" key="1">
    <source>
        <dbReference type="ARBA" id="ARBA00023157"/>
    </source>
</evidence>
<dbReference type="InterPro" id="IPR002181">
    <property type="entry name" value="Fibrinogen_a/b/g_C_dom"/>
</dbReference>
<dbReference type="SUPFAM" id="SSF56496">
    <property type="entry name" value="Fibrinogen C-terminal domain-like"/>
    <property type="match status" value="1"/>
</dbReference>
<evidence type="ECO:0000313" key="4">
    <source>
        <dbReference type="Proteomes" id="UP000596742"/>
    </source>
</evidence>
<sequence>RHNNQAFSTKDRENDIHNSYNCAKRKKGGWWYEKCYDANLNGLYIGNKKDDNGMRWSAWNKLQSMKTTSMMIRRKRL</sequence>
<dbReference type="InterPro" id="IPR036056">
    <property type="entry name" value="Fibrinogen-like_C"/>
</dbReference>
<proteinExistence type="predicted"/>
<dbReference type="PROSITE" id="PS51406">
    <property type="entry name" value="FIBRINOGEN_C_2"/>
    <property type="match status" value="1"/>
</dbReference>
<dbReference type="InterPro" id="IPR014716">
    <property type="entry name" value="Fibrinogen_a/b/g_C_1"/>
</dbReference>
<dbReference type="GO" id="GO:0005615">
    <property type="term" value="C:extracellular space"/>
    <property type="evidence" value="ECO:0007669"/>
    <property type="project" value="TreeGrafter"/>
</dbReference>
<evidence type="ECO:0000259" key="2">
    <source>
        <dbReference type="PROSITE" id="PS51406"/>
    </source>
</evidence>
<keyword evidence="1" id="KW-1015">Disulfide bond</keyword>
<dbReference type="OrthoDB" id="6273946at2759"/>
<dbReference type="Pfam" id="PF00147">
    <property type="entry name" value="Fibrinogen_C"/>
    <property type="match status" value="1"/>
</dbReference>
<dbReference type="InterPro" id="IPR050373">
    <property type="entry name" value="Fibrinogen_C-term_domain"/>
</dbReference>
<keyword evidence="4" id="KW-1185">Reference proteome</keyword>
<dbReference type="EMBL" id="UYJE01007341">
    <property type="protein sequence ID" value="VDI53894.1"/>
    <property type="molecule type" value="Genomic_DNA"/>
</dbReference>